<reference evidence="1" key="2">
    <citation type="submission" date="2022-01" db="EMBL/GenBank/DDBJ databases">
        <authorList>
            <person name="Yamashiro T."/>
            <person name="Shiraishi A."/>
            <person name="Satake H."/>
            <person name="Nakayama K."/>
        </authorList>
    </citation>
    <scope>NUCLEOTIDE SEQUENCE</scope>
</reference>
<dbReference type="Proteomes" id="UP001151760">
    <property type="component" value="Unassembled WGS sequence"/>
</dbReference>
<keyword evidence="2" id="KW-1185">Reference proteome</keyword>
<reference evidence="1" key="1">
    <citation type="journal article" date="2022" name="Int. J. Mol. Sci.">
        <title>Draft Genome of Tanacetum Coccineum: Genomic Comparison of Closely Related Tanacetum-Family Plants.</title>
        <authorList>
            <person name="Yamashiro T."/>
            <person name="Shiraishi A."/>
            <person name="Nakayama K."/>
            <person name="Satake H."/>
        </authorList>
    </citation>
    <scope>NUCLEOTIDE SEQUENCE</scope>
</reference>
<dbReference type="EMBL" id="BQNB010014137">
    <property type="protein sequence ID" value="GJT24451.1"/>
    <property type="molecule type" value="Genomic_DNA"/>
</dbReference>
<name>A0ABQ5CEW2_9ASTR</name>
<comment type="caution">
    <text evidence="1">The sequence shown here is derived from an EMBL/GenBank/DDBJ whole genome shotgun (WGS) entry which is preliminary data.</text>
</comment>
<accession>A0ABQ5CEW2</accession>
<organism evidence="1 2">
    <name type="scientific">Tanacetum coccineum</name>
    <dbReference type="NCBI Taxonomy" id="301880"/>
    <lineage>
        <taxon>Eukaryota</taxon>
        <taxon>Viridiplantae</taxon>
        <taxon>Streptophyta</taxon>
        <taxon>Embryophyta</taxon>
        <taxon>Tracheophyta</taxon>
        <taxon>Spermatophyta</taxon>
        <taxon>Magnoliopsida</taxon>
        <taxon>eudicotyledons</taxon>
        <taxon>Gunneridae</taxon>
        <taxon>Pentapetalae</taxon>
        <taxon>asterids</taxon>
        <taxon>campanulids</taxon>
        <taxon>Asterales</taxon>
        <taxon>Asteraceae</taxon>
        <taxon>Asteroideae</taxon>
        <taxon>Anthemideae</taxon>
        <taxon>Anthemidinae</taxon>
        <taxon>Tanacetum</taxon>
    </lineage>
</organism>
<protein>
    <recommendedName>
        <fullName evidence="3">Reverse transcriptase domain-containing protein</fullName>
    </recommendedName>
</protein>
<gene>
    <name evidence="1" type="ORF">Tco_0894388</name>
</gene>
<evidence type="ECO:0008006" key="3">
    <source>
        <dbReference type="Google" id="ProtNLM"/>
    </source>
</evidence>
<sequence>MNGKPHPFNGMEGVVGLRRWIEKVEQVFEICKCAEEDKVMFAASTFEGHALTWWNGNVHHHGLFNANHILGLKRCTQTHGVGKGKEQQNEGGGRAHARAFVVVENPQTDRMWVLRCRPPLTTNTSRVSRWKIVSTLLRSFDVIVGMDWLSYHRAVIGFVYEKDCPYSPPNGDDYSEITVRDGTGSEITFVISDDLTGHLPLLKEIEIRIDLIPGSVAVCKVLLRHRTFGNEELSKSIKRSYNEKGFIRPESFTMGL</sequence>
<evidence type="ECO:0000313" key="2">
    <source>
        <dbReference type="Proteomes" id="UP001151760"/>
    </source>
</evidence>
<proteinExistence type="predicted"/>
<evidence type="ECO:0000313" key="1">
    <source>
        <dbReference type="EMBL" id="GJT24451.1"/>
    </source>
</evidence>